<gene>
    <name evidence="2" type="ORF">A3G31_08560</name>
</gene>
<dbReference type="CDD" id="cd04301">
    <property type="entry name" value="NAT_SF"/>
    <property type="match status" value="1"/>
</dbReference>
<dbReference type="PROSITE" id="PS51186">
    <property type="entry name" value="GNAT"/>
    <property type="match status" value="1"/>
</dbReference>
<dbReference type="Gene3D" id="3.40.630.30">
    <property type="match status" value="1"/>
</dbReference>
<dbReference type="EMBL" id="MGDI01000028">
    <property type="protein sequence ID" value="OGL52959.1"/>
    <property type="molecule type" value="Genomic_DNA"/>
</dbReference>
<dbReference type="AlphaFoldDB" id="A0A1F7SGR7"/>
<dbReference type="STRING" id="1817883.A3G31_08560"/>
<sequence>MGFIDKKRHISRMNKKYNYNLRKYKKEDMKEIFELMRFIYPEEKYNNFIHRRRKMWEWEFLENPLIKKGEEKIWVAEDSGKIIGHVATMPVKLKCDDKYYIAHFAMDLIVDSAYRGKGIGQGLMEAWRDSSEIAIGLGLTPAVLPIYYKLGWKVFNTKKVLVKVFKSRKILKKLIKKENILLRTGEKLINSGLKAFNFVLSKPLKVDWKSIFEIYEFDSKIDIFWEKVKDDYNIALRKSKDYLNWKYTNHPYYQYKKFYYMGKDGIKGYVVLRESEEEGYCEGHIVDMMTRADDFKSMGLMVAWIIDYFRKNGVECIYFMTTCANQRKVLLRNGFLPLKRGPVFSVYSHDKDLLKRLWSFNDWFLTKDSSDLEISYI</sequence>
<evidence type="ECO:0000313" key="2">
    <source>
        <dbReference type="EMBL" id="OGL52959.1"/>
    </source>
</evidence>
<proteinExistence type="predicted"/>
<dbReference type="Proteomes" id="UP000178082">
    <property type="component" value="Unassembled WGS sequence"/>
</dbReference>
<dbReference type="Pfam" id="PF13508">
    <property type="entry name" value="Acetyltransf_7"/>
    <property type="match status" value="1"/>
</dbReference>
<dbReference type="SUPFAM" id="SSF55729">
    <property type="entry name" value="Acyl-CoA N-acyltransferases (Nat)"/>
    <property type="match status" value="1"/>
</dbReference>
<name>A0A1F7SGR7_9BACT</name>
<protein>
    <recommendedName>
        <fullName evidence="1">N-acetyltransferase domain-containing protein</fullName>
    </recommendedName>
</protein>
<dbReference type="InterPro" id="IPR000182">
    <property type="entry name" value="GNAT_dom"/>
</dbReference>
<comment type="caution">
    <text evidence="2">The sequence shown here is derived from an EMBL/GenBank/DDBJ whole genome shotgun (WGS) entry which is preliminary data.</text>
</comment>
<dbReference type="GO" id="GO:0016747">
    <property type="term" value="F:acyltransferase activity, transferring groups other than amino-acyl groups"/>
    <property type="evidence" value="ECO:0007669"/>
    <property type="project" value="InterPro"/>
</dbReference>
<feature type="domain" description="N-acetyltransferase" evidence="1">
    <location>
        <begin position="19"/>
        <end position="176"/>
    </location>
</feature>
<reference evidence="2 3" key="1">
    <citation type="journal article" date="2016" name="Nat. Commun.">
        <title>Thousands of microbial genomes shed light on interconnected biogeochemical processes in an aquifer system.</title>
        <authorList>
            <person name="Anantharaman K."/>
            <person name="Brown C.T."/>
            <person name="Hug L.A."/>
            <person name="Sharon I."/>
            <person name="Castelle C.J."/>
            <person name="Probst A.J."/>
            <person name="Thomas B.C."/>
            <person name="Singh A."/>
            <person name="Wilkins M.J."/>
            <person name="Karaoz U."/>
            <person name="Brodie E.L."/>
            <person name="Williams K.H."/>
            <person name="Hubbard S.S."/>
            <person name="Banfield J.F."/>
        </authorList>
    </citation>
    <scope>NUCLEOTIDE SEQUENCE [LARGE SCALE GENOMIC DNA]</scope>
</reference>
<accession>A0A1F7SGR7</accession>
<evidence type="ECO:0000313" key="3">
    <source>
        <dbReference type="Proteomes" id="UP000178082"/>
    </source>
</evidence>
<organism evidence="2 3">
    <name type="scientific">Candidatus Schekmanbacteria bacterium RIFCSPLOWO2_12_FULL_38_15</name>
    <dbReference type="NCBI Taxonomy" id="1817883"/>
    <lineage>
        <taxon>Bacteria</taxon>
        <taxon>Candidatus Schekmaniibacteriota</taxon>
    </lineage>
</organism>
<dbReference type="InterPro" id="IPR016181">
    <property type="entry name" value="Acyl_CoA_acyltransferase"/>
</dbReference>
<evidence type="ECO:0000259" key="1">
    <source>
        <dbReference type="PROSITE" id="PS51186"/>
    </source>
</evidence>